<comment type="caution">
    <text evidence="5">The sequence shown here is derived from an EMBL/GenBank/DDBJ whole genome shotgun (WGS) entry which is preliminary data.</text>
</comment>
<sequence>MSTLFEPVTAGDLKLANRIVMAPLTRNRSPNAVPVDITVTYYAQRASAGLLVSEGTSITQQGQGYADVPGLYKPESLAGWRKVTDAVHAAGGRIVAQIWHVGRISHTSLQPNGGQPVAPSAIKANAKTYIINPDGSGGFAETSEPRALELDEIPGILEDYRKAARAAVDVAGFDGVEIHAANGYLVDQFLRSGTNHRTDAYGGPVENRTRFLFEVAEAVANEIGGGRTGIRLSPVTPANDASDPEPQPLFNRAVERLAPLGLAFIHVVEGQTGGARDYQQGENPFDYVAFKAAYRNAGGKGAWLVNNGYTGETAAHAVESGYADLVSFGRAFIANPDLVRRLKEKAPLNAPDTATFYGGGEKGYTDYPALA</sequence>
<dbReference type="GO" id="GO:0005829">
    <property type="term" value="C:cytosol"/>
    <property type="evidence" value="ECO:0007669"/>
    <property type="project" value="UniProtKB-ARBA"/>
</dbReference>
<dbReference type="InterPro" id="IPR013785">
    <property type="entry name" value="Aldolase_TIM"/>
</dbReference>
<dbReference type="RefSeq" id="WP_306410337.1">
    <property type="nucleotide sequence ID" value="NZ_JANFPI010000002.1"/>
</dbReference>
<dbReference type="PANTHER" id="PTHR22893">
    <property type="entry name" value="NADH OXIDOREDUCTASE-RELATED"/>
    <property type="match status" value="1"/>
</dbReference>
<dbReference type="InterPro" id="IPR001155">
    <property type="entry name" value="OxRdtase_FMN_N"/>
</dbReference>
<keyword evidence="3" id="KW-0560">Oxidoreductase</keyword>
<organism evidence="5 6">
    <name type="scientific">Ectorhizobium quercum</name>
    <dbReference type="NCBI Taxonomy" id="2965071"/>
    <lineage>
        <taxon>Bacteria</taxon>
        <taxon>Pseudomonadati</taxon>
        <taxon>Pseudomonadota</taxon>
        <taxon>Alphaproteobacteria</taxon>
        <taxon>Hyphomicrobiales</taxon>
        <taxon>Rhizobiaceae</taxon>
        <taxon>Ectorhizobium</taxon>
    </lineage>
</organism>
<dbReference type="InterPro" id="IPR045247">
    <property type="entry name" value="Oye-like"/>
</dbReference>
<gene>
    <name evidence="5" type="ORF">NOF55_05480</name>
</gene>
<evidence type="ECO:0000256" key="2">
    <source>
        <dbReference type="ARBA" id="ARBA00005979"/>
    </source>
</evidence>
<dbReference type="PANTHER" id="PTHR22893:SF91">
    <property type="entry name" value="NADPH DEHYDROGENASE 2-RELATED"/>
    <property type="match status" value="1"/>
</dbReference>
<protein>
    <submittedName>
        <fullName evidence="5">Alkene reductase</fullName>
    </submittedName>
</protein>
<reference evidence="5" key="1">
    <citation type="submission" date="2022-07" db="EMBL/GenBank/DDBJ databases">
        <title>Ectorhizobium quercum gen.nov., sp. nov.</title>
        <authorList>
            <person name="Ma T."/>
            <person name="Li Y."/>
        </authorList>
    </citation>
    <scope>NUCLEOTIDE SEQUENCE</scope>
    <source>
        <strain evidence="5">BDR2-2</strain>
    </source>
</reference>
<dbReference type="AlphaFoldDB" id="A0AAE3SVM7"/>
<dbReference type="Gene3D" id="3.20.20.70">
    <property type="entry name" value="Aldolase class I"/>
    <property type="match status" value="1"/>
</dbReference>
<proteinExistence type="inferred from homology"/>
<dbReference type="EMBL" id="JANFPI010000002">
    <property type="protein sequence ID" value="MCX8996550.1"/>
    <property type="molecule type" value="Genomic_DNA"/>
</dbReference>
<comment type="cofactor">
    <cofactor evidence="1">
        <name>FMN</name>
        <dbReference type="ChEBI" id="CHEBI:58210"/>
    </cofactor>
</comment>
<evidence type="ECO:0000313" key="5">
    <source>
        <dbReference type="EMBL" id="MCX8996550.1"/>
    </source>
</evidence>
<dbReference type="Proteomes" id="UP001208771">
    <property type="component" value="Unassembled WGS sequence"/>
</dbReference>
<dbReference type="GO" id="GO:0016628">
    <property type="term" value="F:oxidoreductase activity, acting on the CH-CH group of donors, NAD or NADP as acceptor"/>
    <property type="evidence" value="ECO:0007669"/>
    <property type="project" value="UniProtKB-ARBA"/>
</dbReference>
<evidence type="ECO:0000256" key="3">
    <source>
        <dbReference type="ARBA" id="ARBA00023002"/>
    </source>
</evidence>
<evidence type="ECO:0000256" key="1">
    <source>
        <dbReference type="ARBA" id="ARBA00001917"/>
    </source>
</evidence>
<dbReference type="GO" id="GO:0010181">
    <property type="term" value="F:FMN binding"/>
    <property type="evidence" value="ECO:0007669"/>
    <property type="project" value="InterPro"/>
</dbReference>
<evidence type="ECO:0000313" key="6">
    <source>
        <dbReference type="Proteomes" id="UP001208771"/>
    </source>
</evidence>
<dbReference type="Pfam" id="PF00724">
    <property type="entry name" value="Oxidored_FMN"/>
    <property type="match status" value="1"/>
</dbReference>
<accession>A0AAE3SVM7</accession>
<name>A0AAE3SVM7_9HYPH</name>
<comment type="similarity">
    <text evidence="2">Belongs to the NADH:flavin oxidoreductase/NADH oxidase family.</text>
</comment>
<evidence type="ECO:0000259" key="4">
    <source>
        <dbReference type="Pfam" id="PF00724"/>
    </source>
</evidence>
<dbReference type="CDD" id="cd02933">
    <property type="entry name" value="OYE_like_FMN"/>
    <property type="match status" value="1"/>
</dbReference>
<keyword evidence="6" id="KW-1185">Reference proteome</keyword>
<feature type="domain" description="NADH:flavin oxidoreductase/NADH oxidase N-terminal" evidence="4">
    <location>
        <begin position="4"/>
        <end position="349"/>
    </location>
</feature>
<dbReference type="SUPFAM" id="SSF51395">
    <property type="entry name" value="FMN-linked oxidoreductases"/>
    <property type="match status" value="1"/>
</dbReference>
<dbReference type="FunFam" id="3.20.20.70:FF:000059">
    <property type="entry name" value="N-ethylmaleimide reductase, FMN-linked"/>
    <property type="match status" value="1"/>
</dbReference>